<dbReference type="OrthoDB" id="67573at2759"/>
<feature type="transmembrane region" description="Helical" evidence="1">
    <location>
        <begin position="76"/>
        <end position="104"/>
    </location>
</feature>
<reference evidence="2" key="1">
    <citation type="submission" date="2010-02" db="EMBL/GenBank/DDBJ databases">
        <title>Sequencing and annotation of the Blastocystis hominis genome.</title>
        <authorList>
            <person name="Wincker P."/>
        </authorList>
    </citation>
    <scope>NUCLEOTIDE SEQUENCE</scope>
    <source>
        <strain evidence="2">Singapore isolate B</strain>
    </source>
</reference>
<organism evidence="2">
    <name type="scientific">Blastocystis hominis</name>
    <dbReference type="NCBI Taxonomy" id="12968"/>
    <lineage>
        <taxon>Eukaryota</taxon>
        <taxon>Sar</taxon>
        <taxon>Stramenopiles</taxon>
        <taxon>Bigyra</taxon>
        <taxon>Opalozoa</taxon>
        <taxon>Opalinata</taxon>
        <taxon>Blastocystidae</taxon>
        <taxon>Blastocystis</taxon>
    </lineage>
</organism>
<dbReference type="Proteomes" id="UP000008312">
    <property type="component" value="Unassembled WGS sequence"/>
</dbReference>
<dbReference type="EMBL" id="FN668690">
    <property type="protein sequence ID" value="CBK25229.2"/>
    <property type="molecule type" value="Genomic_DNA"/>
</dbReference>
<gene>
    <name evidence="2" type="ORF">GSBLH_T00004850001</name>
</gene>
<keyword evidence="1" id="KW-1133">Transmembrane helix</keyword>
<accession>D8MAZ0</accession>
<dbReference type="AlphaFoldDB" id="D8MAZ0"/>
<evidence type="ECO:0000256" key="1">
    <source>
        <dbReference type="SAM" id="Phobius"/>
    </source>
</evidence>
<dbReference type="RefSeq" id="XP_012899277.1">
    <property type="nucleotide sequence ID" value="XM_013043823.1"/>
</dbReference>
<evidence type="ECO:0000313" key="2">
    <source>
        <dbReference type="EMBL" id="CBK25229.2"/>
    </source>
</evidence>
<evidence type="ECO:0000313" key="3">
    <source>
        <dbReference type="Proteomes" id="UP000008312"/>
    </source>
</evidence>
<sequence>MPYSEKAQEAYKKLKAKASGFNPTLKSFFITYTGLCIYTAVIWIAFWCLGFPSVLKGGFPIITDYMRINEMPQNSVGAILSGAYGSGTFPCSLFLLLLSTFMLIKEYISYFYHPSILELERRADVASFSKYCSSMRQMSTLRKEDMMSIGVEAASLNPQE</sequence>
<feature type="transmembrane region" description="Helical" evidence="1">
    <location>
        <begin position="29"/>
        <end position="55"/>
    </location>
</feature>
<name>D8MAZ0_BLAHO</name>
<proteinExistence type="predicted"/>
<keyword evidence="1" id="KW-0812">Transmembrane</keyword>
<keyword evidence="1" id="KW-0472">Membrane</keyword>
<protein>
    <submittedName>
        <fullName evidence="2">Uncharacterized protein</fullName>
    </submittedName>
</protein>
<dbReference type="InParanoid" id="D8MAZ0"/>
<dbReference type="GeneID" id="24921851"/>
<keyword evidence="3" id="KW-1185">Reference proteome</keyword>